<dbReference type="GO" id="GO:0008800">
    <property type="term" value="F:beta-lactamase activity"/>
    <property type="evidence" value="ECO:0007669"/>
    <property type="project" value="InterPro"/>
</dbReference>
<dbReference type="PANTHER" id="PTHR23131">
    <property type="entry name" value="ENDORIBONUCLEASE LACTB2"/>
    <property type="match status" value="1"/>
</dbReference>
<dbReference type="SUPFAM" id="SSF56281">
    <property type="entry name" value="Metallo-hydrolase/oxidoreductase"/>
    <property type="match status" value="1"/>
</dbReference>
<keyword evidence="2" id="KW-0479">Metal-binding</keyword>
<feature type="domain" description="Metallo-beta-lactamase" evidence="5">
    <location>
        <begin position="48"/>
        <end position="206"/>
    </location>
</feature>
<keyword evidence="4" id="KW-0862">Zinc</keyword>
<dbReference type="Pfam" id="PF00753">
    <property type="entry name" value="Lactamase_B"/>
    <property type="match status" value="1"/>
</dbReference>
<dbReference type="EMBL" id="FOAW01000002">
    <property type="protein sequence ID" value="SEK52491.1"/>
    <property type="molecule type" value="Genomic_DNA"/>
</dbReference>
<evidence type="ECO:0000313" key="6">
    <source>
        <dbReference type="EMBL" id="SEK52491.1"/>
    </source>
</evidence>
<accession>A0A1H7HQC9</accession>
<dbReference type="PROSITE" id="PS00743">
    <property type="entry name" value="BETA_LACTAMASE_B_1"/>
    <property type="match status" value="1"/>
</dbReference>
<dbReference type="CDD" id="cd16278">
    <property type="entry name" value="metallo-hydrolase-like_MBL-fold"/>
    <property type="match status" value="1"/>
</dbReference>
<dbReference type="InterPro" id="IPR041516">
    <property type="entry name" value="LACTB2_WH"/>
</dbReference>
<evidence type="ECO:0000313" key="7">
    <source>
        <dbReference type="Proteomes" id="UP000198677"/>
    </source>
</evidence>
<keyword evidence="7" id="KW-1185">Reference proteome</keyword>
<dbReference type="AlphaFoldDB" id="A0A1H7HQC9"/>
<dbReference type="Gene3D" id="3.60.15.10">
    <property type="entry name" value="Ribonuclease Z/Hydroxyacylglutathione hydrolase-like"/>
    <property type="match status" value="1"/>
</dbReference>
<dbReference type="GO" id="GO:0017001">
    <property type="term" value="P:antibiotic catabolic process"/>
    <property type="evidence" value="ECO:0007669"/>
    <property type="project" value="InterPro"/>
</dbReference>
<dbReference type="Gene3D" id="1.10.10.10">
    <property type="entry name" value="Winged helix-like DNA-binding domain superfamily/Winged helix DNA-binding domain"/>
    <property type="match status" value="1"/>
</dbReference>
<keyword evidence="3" id="KW-0378">Hydrolase</keyword>
<dbReference type="InterPro" id="IPR036866">
    <property type="entry name" value="RibonucZ/Hydroxyglut_hydro"/>
</dbReference>
<comment type="cofactor">
    <cofactor evidence="1">
        <name>Zn(2+)</name>
        <dbReference type="ChEBI" id="CHEBI:29105"/>
    </cofactor>
</comment>
<organism evidence="6 7">
    <name type="scientific">Rhodococcus maanshanensis</name>
    <dbReference type="NCBI Taxonomy" id="183556"/>
    <lineage>
        <taxon>Bacteria</taxon>
        <taxon>Bacillati</taxon>
        <taxon>Actinomycetota</taxon>
        <taxon>Actinomycetes</taxon>
        <taxon>Mycobacteriales</taxon>
        <taxon>Nocardiaceae</taxon>
        <taxon>Rhodococcus</taxon>
    </lineage>
</organism>
<dbReference type="InterPro" id="IPR001279">
    <property type="entry name" value="Metallo-B-lactamas"/>
</dbReference>
<proteinExistence type="predicted"/>
<evidence type="ECO:0000256" key="3">
    <source>
        <dbReference type="ARBA" id="ARBA00022801"/>
    </source>
</evidence>
<dbReference type="Pfam" id="PF17778">
    <property type="entry name" value="WHD_BLACT"/>
    <property type="match status" value="1"/>
</dbReference>
<evidence type="ECO:0000256" key="2">
    <source>
        <dbReference type="ARBA" id="ARBA00022723"/>
    </source>
</evidence>
<evidence type="ECO:0000256" key="1">
    <source>
        <dbReference type="ARBA" id="ARBA00001947"/>
    </source>
</evidence>
<dbReference type="InterPro" id="IPR050662">
    <property type="entry name" value="Sec-metab_biosynth-thioest"/>
</dbReference>
<protein>
    <submittedName>
        <fullName evidence="6">Glyoxylase, beta-lactamase superfamily II</fullName>
    </submittedName>
</protein>
<reference evidence="7" key="1">
    <citation type="submission" date="2016-10" db="EMBL/GenBank/DDBJ databases">
        <authorList>
            <person name="Varghese N."/>
            <person name="Submissions S."/>
        </authorList>
    </citation>
    <scope>NUCLEOTIDE SEQUENCE [LARGE SCALE GENOMIC DNA]</scope>
    <source>
        <strain evidence="7">DSM 44675</strain>
    </source>
</reference>
<dbReference type="GO" id="GO:0008270">
    <property type="term" value="F:zinc ion binding"/>
    <property type="evidence" value="ECO:0007669"/>
    <property type="project" value="InterPro"/>
</dbReference>
<dbReference type="SMART" id="SM00849">
    <property type="entry name" value="Lactamase_B"/>
    <property type="match status" value="1"/>
</dbReference>
<dbReference type="InterPro" id="IPR001018">
    <property type="entry name" value="Beta-lactamase_class-B_CS"/>
</dbReference>
<dbReference type="InterPro" id="IPR036388">
    <property type="entry name" value="WH-like_DNA-bd_sf"/>
</dbReference>
<sequence length="276" mass="29712">MRPKARGDDGSYSEPMTTAHPAYAQLRQVTPIAAVMLENNPGMMTLDGTNTWILRAPGREECVVIDPGDADEEHLLRVAAVGPVALTLITHRHGDHTGGVERFAALTGSPVRSVDPRFRTHTDAGLPDGELIEEVGLAIRVLRTPGHTKDSTSFVIEGEGSVLTGDTILGRGTTVLDASDGDLGDYLASLRALIDLGTGRAVLPGHGPDLPDLQTVAQQYLSHREERLDQVRAALEVLGADAGPRAVVEHVYSDVDQSLWPVAEQSVRVQLEYLRR</sequence>
<dbReference type="PANTHER" id="PTHR23131:SF0">
    <property type="entry name" value="ENDORIBONUCLEASE LACTB2"/>
    <property type="match status" value="1"/>
</dbReference>
<name>A0A1H7HQC9_9NOCA</name>
<dbReference type="Proteomes" id="UP000198677">
    <property type="component" value="Unassembled WGS sequence"/>
</dbReference>
<gene>
    <name evidence="6" type="ORF">SAMN05444583_102194</name>
</gene>
<evidence type="ECO:0000259" key="5">
    <source>
        <dbReference type="SMART" id="SM00849"/>
    </source>
</evidence>
<evidence type="ECO:0000256" key="4">
    <source>
        <dbReference type="ARBA" id="ARBA00022833"/>
    </source>
</evidence>